<dbReference type="Gene3D" id="3.30.70.890">
    <property type="entry name" value="GHMP kinase, C-terminal domain"/>
    <property type="match status" value="1"/>
</dbReference>
<dbReference type="InterPro" id="IPR006204">
    <property type="entry name" value="GHMP_kinase_N_dom"/>
</dbReference>
<name>A0ABT4U5E3_9ACTN</name>
<evidence type="ECO:0000256" key="7">
    <source>
        <dbReference type="NCBIfam" id="TIGR00131"/>
    </source>
</evidence>
<dbReference type="InterPro" id="IPR006206">
    <property type="entry name" value="Mevalonate/galactokinase"/>
</dbReference>
<keyword evidence="13" id="KW-1185">Reference proteome</keyword>
<evidence type="ECO:0000256" key="4">
    <source>
        <dbReference type="ARBA" id="ARBA00022777"/>
    </source>
</evidence>
<dbReference type="SUPFAM" id="SSF54211">
    <property type="entry name" value="Ribosomal protein S5 domain 2-like"/>
    <property type="match status" value="1"/>
</dbReference>
<keyword evidence="5" id="KW-0067">ATP-binding</keyword>
<keyword evidence="4" id="KW-0418">Kinase</keyword>
<evidence type="ECO:0000313" key="13">
    <source>
        <dbReference type="Proteomes" id="UP001527866"/>
    </source>
</evidence>
<dbReference type="Proteomes" id="UP001527866">
    <property type="component" value="Unassembled WGS sequence"/>
</dbReference>
<dbReference type="PANTHER" id="PTHR10457:SF7">
    <property type="entry name" value="GALACTOKINASE-RELATED"/>
    <property type="match status" value="1"/>
</dbReference>
<protein>
    <recommendedName>
        <fullName evidence="7">Galactokinase</fullName>
        <ecNumber evidence="7">2.7.1.6</ecNumber>
    </recommendedName>
</protein>
<gene>
    <name evidence="12" type="primary">galK</name>
    <name evidence="12" type="ORF">O4J56_16140</name>
</gene>
<dbReference type="InterPro" id="IPR019539">
    <property type="entry name" value="GalKase_N"/>
</dbReference>
<dbReference type="InterPro" id="IPR014721">
    <property type="entry name" value="Ribsml_uS5_D2-typ_fold_subgr"/>
</dbReference>
<evidence type="ECO:0000259" key="10">
    <source>
        <dbReference type="Pfam" id="PF08544"/>
    </source>
</evidence>
<evidence type="ECO:0000259" key="9">
    <source>
        <dbReference type="Pfam" id="PF00288"/>
    </source>
</evidence>
<keyword evidence="3" id="KW-0547">Nucleotide-binding</keyword>
<evidence type="ECO:0000259" key="11">
    <source>
        <dbReference type="Pfam" id="PF10509"/>
    </source>
</evidence>
<organism evidence="12 13">
    <name type="scientific">Nocardiopsis endophytica</name>
    <dbReference type="NCBI Taxonomy" id="3018445"/>
    <lineage>
        <taxon>Bacteria</taxon>
        <taxon>Bacillati</taxon>
        <taxon>Actinomycetota</taxon>
        <taxon>Actinomycetes</taxon>
        <taxon>Streptosporangiales</taxon>
        <taxon>Nocardiopsidaceae</taxon>
        <taxon>Nocardiopsis</taxon>
    </lineage>
</organism>
<feature type="region of interest" description="Disordered" evidence="8">
    <location>
        <begin position="1"/>
        <end position="25"/>
    </location>
</feature>
<feature type="domain" description="GHMP kinase N-terminal" evidence="9">
    <location>
        <begin position="114"/>
        <end position="199"/>
    </location>
</feature>
<dbReference type="Pfam" id="PF08544">
    <property type="entry name" value="GHMP_kinases_C"/>
    <property type="match status" value="1"/>
</dbReference>
<dbReference type="EC" id="2.7.1.6" evidence="7"/>
<accession>A0ABT4U5E3</accession>
<dbReference type="PRINTS" id="PR00473">
    <property type="entry name" value="GALCTOKINASE"/>
</dbReference>
<keyword evidence="2 12" id="KW-0808">Transferase</keyword>
<evidence type="ECO:0000313" key="12">
    <source>
        <dbReference type="EMBL" id="MDA2812176.1"/>
    </source>
</evidence>
<dbReference type="Gene3D" id="3.30.230.10">
    <property type="match status" value="1"/>
</dbReference>
<feature type="domain" description="GHMP kinase C-terminal" evidence="10">
    <location>
        <begin position="303"/>
        <end position="372"/>
    </location>
</feature>
<dbReference type="PANTHER" id="PTHR10457">
    <property type="entry name" value="MEVALONATE KINASE/GALACTOKINASE"/>
    <property type="match status" value="1"/>
</dbReference>
<dbReference type="SUPFAM" id="SSF55060">
    <property type="entry name" value="GHMP Kinase, C-terminal domain"/>
    <property type="match status" value="1"/>
</dbReference>
<evidence type="ECO:0000256" key="3">
    <source>
        <dbReference type="ARBA" id="ARBA00022741"/>
    </source>
</evidence>
<dbReference type="InterPro" id="IPR019741">
    <property type="entry name" value="Galactokinase_CS"/>
</dbReference>
<feature type="domain" description="Galactokinase N-terminal" evidence="11">
    <location>
        <begin position="31"/>
        <end position="78"/>
    </location>
</feature>
<reference evidence="12 13" key="1">
    <citation type="submission" date="2023-01" db="EMBL/GenBank/DDBJ databases">
        <title>Draft genome sequence of Nocardiopsis sp. RSe5-2 isolated from halophytes.</title>
        <authorList>
            <person name="Duangmal K."/>
            <person name="Chantavorakit T."/>
        </authorList>
    </citation>
    <scope>NUCLEOTIDE SEQUENCE [LARGE SCALE GENOMIC DNA]</scope>
    <source>
        <strain evidence="12 13">RSe5-2</strain>
    </source>
</reference>
<keyword evidence="6" id="KW-0299">Galactose metabolism</keyword>
<dbReference type="InterPro" id="IPR013750">
    <property type="entry name" value="GHMP_kinase_C_dom"/>
</dbReference>
<evidence type="ECO:0000256" key="2">
    <source>
        <dbReference type="ARBA" id="ARBA00022679"/>
    </source>
</evidence>
<evidence type="ECO:0000256" key="5">
    <source>
        <dbReference type="ARBA" id="ARBA00022840"/>
    </source>
</evidence>
<dbReference type="PROSITE" id="PS00106">
    <property type="entry name" value="GALACTOKINASE"/>
    <property type="match status" value="1"/>
</dbReference>
<dbReference type="InterPro" id="IPR006203">
    <property type="entry name" value="GHMP_knse_ATP-bd_CS"/>
</dbReference>
<dbReference type="NCBIfam" id="TIGR00131">
    <property type="entry name" value="gal_kin"/>
    <property type="match status" value="1"/>
</dbReference>
<dbReference type="PROSITE" id="PS00627">
    <property type="entry name" value="GHMP_KINASES_ATP"/>
    <property type="match status" value="1"/>
</dbReference>
<evidence type="ECO:0000256" key="8">
    <source>
        <dbReference type="SAM" id="MobiDB-lite"/>
    </source>
</evidence>
<dbReference type="EMBL" id="JAQFWQ010000044">
    <property type="protein sequence ID" value="MDA2812176.1"/>
    <property type="molecule type" value="Genomic_DNA"/>
</dbReference>
<evidence type="ECO:0000256" key="1">
    <source>
        <dbReference type="ARBA" id="ARBA00006566"/>
    </source>
</evidence>
<proteinExistence type="inferred from homology"/>
<sequence length="402" mass="42687">MTEAANGQAEAPADGPSPVNADRRAEQAADAFTRHFGYAPEGVWAAPGRINLIGEHTDYSDGFVLPFALPHTLHAAAAARADGRVRLRSLQAPEGIEFDVTEPAPGTVEGWAAYPAGALWVLRQEGYRVDGLDLLVDSTIPSGAGLSSSAALSCAAVMAGAALHGAEPSASQVIRMARRVENDFVGMPCGVLDQSASMLSAQGHALFMDTRTMETEQVPFAPDRQGMTVLVVDTRAPHRLVEGHYADRHRACQEAAKALGVAALRDVTDLEAALAALASPELRRRVRHVVTENARVLDTVDHLRAGRLREVGPLLTASHMSLRDDYEVTVPEVDTAVRALLAAGALGARITGGGFGGCVIALVEREQVEECGWAVEEAYREEGFTAPSLFEATPSAGARRMW</sequence>
<dbReference type="PIRSF" id="PIRSF000530">
    <property type="entry name" value="Galactokinase"/>
    <property type="match status" value="1"/>
</dbReference>
<dbReference type="GO" id="GO:0004335">
    <property type="term" value="F:galactokinase activity"/>
    <property type="evidence" value="ECO:0007669"/>
    <property type="project" value="UniProtKB-EC"/>
</dbReference>
<dbReference type="PRINTS" id="PR00959">
    <property type="entry name" value="MEVGALKINASE"/>
</dbReference>
<dbReference type="InterPro" id="IPR020568">
    <property type="entry name" value="Ribosomal_Su5_D2-typ_SF"/>
</dbReference>
<comment type="similarity">
    <text evidence="1">Belongs to the GHMP kinase family. GalK subfamily.</text>
</comment>
<comment type="caution">
    <text evidence="12">The sequence shown here is derived from an EMBL/GenBank/DDBJ whole genome shotgun (WGS) entry which is preliminary data.</text>
</comment>
<dbReference type="Pfam" id="PF00288">
    <property type="entry name" value="GHMP_kinases_N"/>
    <property type="match status" value="1"/>
</dbReference>
<evidence type="ECO:0000256" key="6">
    <source>
        <dbReference type="ARBA" id="ARBA00023144"/>
    </source>
</evidence>
<dbReference type="InterPro" id="IPR036554">
    <property type="entry name" value="GHMP_kinase_C_sf"/>
</dbReference>
<dbReference type="Pfam" id="PF10509">
    <property type="entry name" value="GalKase_gal_bdg"/>
    <property type="match status" value="1"/>
</dbReference>
<dbReference type="InterPro" id="IPR000705">
    <property type="entry name" value="Galactokinase"/>
</dbReference>
<keyword evidence="6" id="KW-0119">Carbohydrate metabolism</keyword>
<dbReference type="RefSeq" id="WP_270686650.1">
    <property type="nucleotide sequence ID" value="NZ_JAQFWQ010000044.1"/>
</dbReference>